<dbReference type="InterPro" id="IPR001810">
    <property type="entry name" value="F-box_dom"/>
</dbReference>
<dbReference type="OrthoDB" id="586649at2759"/>
<protein>
    <recommendedName>
        <fullName evidence="1">F-box domain-containing protein</fullName>
    </recommendedName>
</protein>
<name>A0A0L0SGM1_ALLM3</name>
<dbReference type="EMBL" id="GG745338">
    <property type="protein sequence ID" value="KNE61663.1"/>
    <property type="molecule type" value="Genomic_DNA"/>
</dbReference>
<dbReference type="AlphaFoldDB" id="A0A0L0SGM1"/>
<dbReference type="Proteomes" id="UP000054350">
    <property type="component" value="Unassembled WGS sequence"/>
</dbReference>
<dbReference type="Gene3D" id="1.20.1280.50">
    <property type="match status" value="1"/>
</dbReference>
<sequence>MREPGAPVLECAASRCADPPVADPANPAALSAHLALCLTDILALIFPYLATDPVALFRSSHVCRAWRSIIMDSHAALLWPAAYHQLPGLQCNDPPFEGELSWQRYRWLTLAAAIRDPSDWQGIAQLGAQLAETSVPDEHLVRLEQVHAVREYVPVGEVVARCPHFLGVCDHAGAIEDEDDGPREPLVAVSESCVVFEAQMTGHLGELQTRSVLQVQPFSSSITAAGPPPHEPFLIHGSPDLVEEIDVDGALTASRDPFFKSTGVTASRWMWAQSASHIDLYPQLTANLRIRVTHADQLRILRTSCCDNWLVVLYRIPLDWSISLASDPDVPWRHEDNPVHVATPCILAVYDLRDVELPHVELDRCLRLDASDVGITQCAAVWVPYEHGLMHTIVDPDAAHPFAVTDPDPWAFDLDSHQPCRELFKVVLNEQGDDRIVGQRLVVITFDVSDPTASPTLVAWQPYGIIPNHTTYSGGEPYSFAESGTCCSFRMWRIFGRILIGSTREGICCPPIQFARDDSGLNCTAKIAPDLHAALTTVTRAGFFAISVLLRESLLRAFHFNDDWEHVLERYLAHLCGHDPVLAAQYDLRSAEVAYLRTHFSPGTNLATLSHLVRPTPLHALAHLPRLPRQGTWYRVVSMHWTRQDRLVVVSRASPVQTPVATSSTAEHTAMTRYGVRVEVWDVAGMCLVKRVELPRTTEFVLGSGVPNPAWGMVGDNVRGGPAPALASAPVQDLDDAADRNLLLPPWRGEGGAGGPWDDAWVLDVLAQSVDVRREDADDEDGAVRSVYSPGTVLHVVPTCVGIVVVRSLGPMRGAAVEMWRYGRPRASLEGGL</sequence>
<organism evidence="2 3">
    <name type="scientific">Allomyces macrogynus (strain ATCC 38327)</name>
    <name type="common">Allomyces javanicus var. macrogynus</name>
    <dbReference type="NCBI Taxonomy" id="578462"/>
    <lineage>
        <taxon>Eukaryota</taxon>
        <taxon>Fungi</taxon>
        <taxon>Fungi incertae sedis</taxon>
        <taxon>Blastocladiomycota</taxon>
        <taxon>Blastocladiomycetes</taxon>
        <taxon>Blastocladiales</taxon>
        <taxon>Blastocladiaceae</taxon>
        <taxon>Allomyces</taxon>
    </lineage>
</organism>
<reference evidence="2 3" key="1">
    <citation type="submission" date="2009-11" db="EMBL/GenBank/DDBJ databases">
        <title>Annotation of Allomyces macrogynus ATCC 38327.</title>
        <authorList>
            <consortium name="The Broad Institute Genome Sequencing Platform"/>
            <person name="Russ C."/>
            <person name="Cuomo C."/>
            <person name="Burger G."/>
            <person name="Gray M.W."/>
            <person name="Holland P.W.H."/>
            <person name="King N."/>
            <person name="Lang F.B.F."/>
            <person name="Roger A.J."/>
            <person name="Ruiz-Trillo I."/>
            <person name="Young S.K."/>
            <person name="Zeng Q."/>
            <person name="Gargeya S."/>
            <person name="Fitzgerald M."/>
            <person name="Haas B."/>
            <person name="Abouelleil A."/>
            <person name="Alvarado L."/>
            <person name="Arachchi H.M."/>
            <person name="Berlin A."/>
            <person name="Chapman S.B."/>
            <person name="Gearin G."/>
            <person name="Goldberg J."/>
            <person name="Griggs A."/>
            <person name="Gujja S."/>
            <person name="Hansen M."/>
            <person name="Heiman D."/>
            <person name="Howarth C."/>
            <person name="Larimer J."/>
            <person name="Lui A."/>
            <person name="MacDonald P.J.P."/>
            <person name="McCowen C."/>
            <person name="Montmayeur A."/>
            <person name="Murphy C."/>
            <person name="Neiman D."/>
            <person name="Pearson M."/>
            <person name="Priest M."/>
            <person name="Roberts A."/>
            <person name="Saif S."/>
            <person name="Shea T."/>
            <person name="Sisk P."/>
            <person name="Stolte C."/>
            <person name="Sykes S."/>
            <person name="Wortman J."/>
            <person name="Nusbaum C."/>
            <person name="Birren B."/>
        </authorList>
    </citation>
    <scope>NUCLEOTIDE SEQUENCE [LARGE SCALE GENOMIC DNA]</scope>
    <source>
        <strain evidence="2 3">ATCC 38327</strain>
    </source>
</reference>
<gene>
    <name evidence="2" type="ORF">AMAG_06471</name>
</gene>
<feature type="domain" description="F-box" evidence="1">
    <location>
        <begin position="40"/>
        <end position="73"/>
    </location>
</feature>
<evidence type="ECO:0000313" key="2">
    <source>
        <dbReference type="EMBL" id="KNE61663.1"/>
    </source>
</evidence>
<accession>A0A0L0SGM1</accession>
<dbReference type="SUPFAM" id="SSF81383">
    <property type="entry name" value="F-box domain"/>
    <property type="match status" value="1"/>
</dbReference>
<dbReference type="Pfam" id="PF12937">
    <property type="entry name" value="F-box-like"/>
    <property type="match status" value="1"/>
</dbReference>
<reference evidence="2 3" key="2">
    <citation type="submission" date="2009-11" db="EMBL/GenBank/DDBJ databases">
        <title>The Genome Sequence of Allomyces macrogynus strain ATCC 38327.</title>
        <authorList>
            <consortium name="The Broad Institute Genome Sequencing Platform"/>
            <person name="Russ C."/>
            <person name="Cuomo C."/>
            <person name="Shea T."/>
            <person name="Young S.K."/>
            <person name="Zeng Q."/>
            <person name="Koehrsen M."/>
            <person name="Haas B."/>
            <person name="Borodovsky M."/>
            <person name="Guigo R."/>
            <person name="Alvarado L."/>
            <person name="Berlin A."/>
            <person name="Borenstein D."/>
            <person name="Chen Z."/>
            <person name="Engels R."/>
            <person name="Freedman E."/>
            <person name="Gellesch M."/>
            <person name="Goldberg J."/>
            <person name="Griggs A."/>
            <person name="Gujja S."/>
            <person name="Heiman D."/>
            <person name="Hepburn T."/>
            <person name="Howarth C."/>
            <person name="Jen D."/>
            <person name="Larson L."/>
            <person name="Lewis B."/>
            <person name="Mehta T."/>
            <person name="Park D."/>
            <person name="Pearson M."/>
            <person name="Roberts A."/>
            <person name="Saif S."/>
            <person name="Shenoy N."/>
            <person name="Sisk P."/>
            <person name="Stolte C."/>
            <person name="Sykes S."/>
            <person name="Walk T."/>
            <person name="White J."/>
            <person name="Yandava C."/>
            <person name="Burger G."/>
            <person name="Gray M.W."/>
            <person name="Holland P.W.H."/>
            <person name="King N."/>
            <person name="Lang F.B.F."/>
            <person name="Roger A.J."/>
            <person name="Ruiz-Trillo I."/>
            <person name="Lander E."/>
            <person name="Nusbaum C."/>
        </authorList>
    </citation>
    <scope>NUCLEOTIDE SEQUENCE [LARGE SCALE GENOMIC DNA]</scope>
    <source>
        <strain evidence="2 3">ATCC 38327</strain>
    </source>
</reference>
<proteinExistence type="predicted"/>
<keyword evidence="3" id="KW-1185">Reference proteome</keyword>
<evidence type="ECO:0000259" key="1">
    <source>
        <dbReference type="Pfam" id="PF12937"/>
    </source>
</evidence>
<dbReference type="InterPro" id="IPR036047">
    <property type="entry name" value="F-box-like_dom_sf"/>
</dbReference>
<dbReference type="VEuPathDB" id="FungiDB:AMAG_06471"/>
<evidence type="ECO:0000313" key="3">
    <source>
        <dbReference type="Proteomes" id="UP000054350"/>
    </source>
</evidence>